<comment type="caution">
    <text evidence="1">The sequence shown here is derived from an EMBL/GenBank/DDBJ whole genome shotgun (WGS) entry which is preliminary data.</text>
</comment>
<dbReference type="AlphaFoldDB" id="B9BNE8"/>
<reference evidence="1 2" key="1">
    <citation type="journal article" date="2012" name="J. Bacteriol.">
        <title>Draft Genome Sequence Determination for Cystic Fibrosis and Chronic Granulomatous Disease Burkholderia multivorans Isolates.</title>
        <authorList>
            <person name="Varga J.J."/>
            <person name="Losada L."/>
            <person name="Zelazny A.M."/>
            <person name="Brinkac L."/>
            <person name="Harkins D."/>
            <person name="Radune D."/>
            <person name="Hostetler J."/>
            <person name="Sampaio E.P."/>
            <person name="Ronning C.M."/>
            <person name="Nierman W.C."/>
            <person name="Greenberg D.E."/>
            <person name="Holland S.M."/>
            <person name="Goldberg J.B."/>
        </authorList>
    </citation>
    <scope>NUCLEOTIDE SEQUENCE [LARGE SCALE GENOMIC DNA]</scope>
    <source>
        <strain evidence="1 2">CGD2</strain>
    </source>
</reference>
<dbReference type="EMBL" id="ACFC01000003">
    <property type="protein sequence ID" value="EEE08158.1"/>
    <property type="molecule type" value="Genomic_DNA"/>
</dbReference>
<gene>
    <name evidence="1" type="ORF">BURMUCGD2_2378</name>
</gene>
<evidence type="ECO:0000313" key="1">
    <source>
        <dbReference type="EMBL" id="EEE08158.1"/>
    </source>
</evidence>
<name>B9BNE8_9BURK</name>
<proteinExistence type="predicted"/>
<protein>
    <submittedName>
        <fullName evidence="1">Uncharacterized protein</fullName>
    </submittedName>
</protein>
<sequence>MKAGIARVPGAARVLGLISPSGFYCVKKPEFGAGGAEKEFL</sequence>
<organism evidence="1 2">
    <name type="scientific">Burkholderia multivorans CGD2</name>
    <dbReference type="NCBI Taxonomy" id="513052"/>
    <lineage>
        <taxon>Bacteria</taxon>
        <taxon>Pseudomonadati</taxon>
        <taxon>Pseudomonadota</taxon>
        <taxon>Betaproteobacteria</taxon>
        <taxon>Burkholderiales</taxon>
        <taxon>Burkholderiaceae</taxon>
        <taxon>Burkholderia</taxon>
        <taxon>Burkholderia cepacia complex</taxon>
    </lineage>
</organism>
<accession>B9BNE8</accession>
<evidence type="ECO:0000313" key="2">
    <source>
        <dbReference type="Proteomes" id="UP000004535"/>
    </source>
</evidence>
<dbReference type="Proteomes" id="UP000004535">
    <property type="component" value="Unassembled WGS sequence"/>
</dbReference>